<dbReference type="SUPFAM" id="SSF57850">
    <property type="entry name" value="RING/U-box"/>
    <property type="match status" value="1"/>
</dbReference>
<accession>A0A2N5SV66</accession>
<dbReference type="InterPro" id="IPR013083">
    <property type="entry name" value="Znf_RING/FYVE/PHD"/>
</dbReference>
<dbReference type="InterPro" id="IPR051834">
    <property type="entry name" value="RING_finger_E3_ligase"/>
</dbReference>
<evidence type="ECO:0000256" key="5">
    <source>
        <dbReference type="SAM" id="MobiDB-lite"/>
    </source>
</evidence>
<sequence>MLQAKLSASISTRLIGECPLPAEEYRWSHVRRTPGNHHGYIKGLTSPPCPTLISIHARYHSTILTSSSTYPTVSHPHSAPTKKDMEANSTPGDLERAEDSPGSSPGGVRPVEEPVVPQPPHPSSPTANQEQGEALGAPDVPMAPHAEPLHERDMIELPEELNDAIAALFARVNNDPDAFSNGMFIDIEGDRIVGTGEVDFDPAREEGLLALVRHLEALPEALPEHLQPVDRPTWEQLMETLNPETQAIFRTFYDDMQRLLADLTANPNRTVSDAEIPGHPVDPDDMQRALPDLDPATAQLIADYLEEVRDALNQAAPIASREAVNELLDRLITPPSLLQQGEPANTRCAVCFENYGENDPVAVLPCHPSHHFHRACIHNWLQISPQPPTCPLCRGRVFTFFPLGESTLTNGQSTVSNGKSMASVTPNIDTNSKTWTKALSK</sequence>
<evidence type="ECO:0000313" key="7">
    <source>
        <dbReference type="EMBL" id="PLW17129.1"/>
    </source>
</evidence>
<dbReference type="EMBL" id="PGCI01000757">
    <property type="protein sequence ID" value="PLW17129.1"/>
    <property type="molecule type" value="Genomic_DNA"/>
</dbReference>
<feature type="compositionally biased region" description="Low complexity" evidence="5">
    <location>
        <begin position="106"/>
        <end position="115"/>
    </location>
</feature>
<evidence type="ECO:0000259" key="6">
    <source>
        <dbReference type="PROSITE" id="PS50089"/>
    </source>
</evidence>
<feature type="domain" description="RING-type" evidence="6">
    <location>
        <begin position="348"/>
        <end position="394"/>
    </location>
</feature>
<protein>
    <recommendedName>
        <fullName evidence="6">RING-type domain-containing protein</fullName>
    </recommendedName>
</protein>
<keyword evidence="3" id="KW-0862">Zinc</keyword>
<keyword evidence="2 4" id="KW-0863">Zinc-finger</keyword>
<dbReference type="PANTHER" id="PTHR45931">
    <property type="entry name" value="SI:CH211-59O9.10"/>
    <property type="match status" value="1"/>
</dbReference>
<dbReference type="GO" id="GO:0008270">
    <property type="term" value="F:zinc ion binding"/>
    <property type="evidence" value="ECO:0007669"/>
    <property type="project" value="UniProtKB-KW"/>
</dbReference>
<gene>
    <name evidence="7" type="ORF">PCASD_23655</name>
</gene>
<comment type="caution">
    <text evidence="7">The sequence shown here is derived from an EMBL/GenBank/DDBJ whole genome shotgun (WGS) entry which is preliminary data.</text>
</comment>
<dbReference type="Proteomes" id="UP000235392">
    <property type="component" value="Unassembled WGS sequence"/>
</dbReference>
<evidence type="ECO:0000256" key="4">
    <source>
        <dbReference type="PROSITE-ProRule" id="PRU00175"/>
    </source>
</evidence>
<evidence type="ECO:0000256" key="3">
    <source>
        <dbReference type="ARBA" id="ARBA00022833"/>
    </source>
</evidence>
<evidence type="ECO:0000256" key="2">
    <source>
        <dbReference type="ARBA" id="ARBA00022771"/>
    </source>
</evidence>
<evidence type="ECO:0000313" key="8">
    <source>
        <dbReference type="Proteomes" id="UP000235392"/>
    </source>
</evidence>
<proteinExistence type="predicted"/>
<name>A0A2N5SV66_9BASI</name>
<organism evidence="7 8">
    <name type="scientific">Puccinia coronata f. sp. avenae</name>
    <dbReference type="NCBI Taxonomy" id="200324"/>
    <lineage>
        <taxon>Eukaryota</taxon>
        <taxon>Fungi</taxon>
        <taxon>Dikarya</taxon>
        <taxon>Basidiomycota</taxon>
        <taxon>Pucciniomycotina</taxon>
        <taxon>Pucciniomycetes</taxon>
        <taxon>Pucciniales</taxon>
        <taxon>Pucciniaceae</taxon>
        <taxon>Puccinia</taxon>
    </lineage>
</organism>
<dbReference type="SMART" id="SM00184">
    <property type="entry name" value="RING"/>
    <property type="match status" value="1"/>
</dbReference>
<reference evidence="7 8" key="1">
    <citation type="submission" date="2017-11" db="EMBL/GenBank/DDBJ databases">
        <title>De novo assembly and phasing of dikaryotic genomes from two isolates of Puccinia coronata f. sp. avenae, the causal agent of oat crown rust.</title>
        <authorList>
            <person name="Miller M.E."/>
            <person name="Zhang Y."/>
            <person name="Omidvar V."/>
            <person name="Sperschneider J."/>
            <person name="Schwessinger B."/>
            <person name="Raley C."/>
            <person name="Palmer J.M."/>
            <person name="Garnica D."/>
            <person name="Upadhyaya N."/>
            <person name="Rathjen J."/>
            <person name="Taylor J.M."/>
            <person name="Park R.F."/>
            <person name="Dodds P.N."/>
            <person name="Hirsch C.D."/>
            <person name="Kianian S.F."/>
            <person name="Figueroa M."/>
        </authorList>
    </citation>
    <scope>NUCLEOTIDE SEQUENCE [LARGE SCALE GENOMIC DNA]</scope>
    <source>
        <strain evidence="7">12SD80</strain>
    </source>
</reference>
<dbReference type="AlphaFoldDB" id="A0A2N5SV66"/>
<dbReference type="Pfam" id="PF13639">
    <property type="entry name" value="zf-RING_2"/>
    <property type="match status" value="1"/>
</dbReference>
<dbReference type="PROSITE" id="PS50089">
    <property type="entry name" value="ZF_RING_2"/>
    <property type="match status" value="1"/>
</dbReference>
<dbReference type="GO" id="GO:0006511">
    <property type="term" value="P:ubiquitin-dependent protein catabolic process"/>
    <property type="evidence" value="ECO:0007669"/>
    <property type="project" value="TreeGrafter"/>
</dbReference>
<evidence type="ECO:0000256" key="1">
    <source>
        <dbReference type="ARBA" id="ARBA00022723"/>
    </source>
</evidence>
<feature type="region of interest" description="Disordered" evidence="5">
    <location>
        <begin position="67"/>
        <end position="145"/>
    </location>
</feature>
<keyword evidence="1" id="KW-0479">Metal-binding</keyword>
<dbReference type="Gene3D" id="3.30.40.10">
    <property type="entry name" value="Zinc/RING finger domain, C3HC4 (zinc finger)"/>
    <property type="match status" value="1"/>
</dbReference>
<dbReference type="GO" id="GO:0061630">
    <property type="term" value="F:ubiquitin protein ligase activity"/>
    <property type="evidence" value="ECO:0007669"/>
    <property type="project" value="TreeGrafter"/>
</dbReference>
<dbReference type="GO" id="GO:0005634">
    <property type="term" value="C:nucleus"/>
    <property type="evidence" value="ECO:0007669"/>
    <property type="project" value="TreeGrafter"/>
</dbReference>
<dbReference type="CDD" id="cd16454">
    <property type="entry name" value="RING-H2_PA-TM-RING"/>
    <property type="match status" value="1"/>
</dbReference>
<dbReference type="PANTHER" id="PTHR45931:SF3">
    <property type="entry name" value="RING ZINC FINGER-CONTAINING PROTEIN"/>
    <property type="match status" value="1"/>
</dbReference>
<dbReference type="InterPro" id="IPR001841">
    <property type="entry name" value="Znf_RING"/>
</dbReference>